<dbReference type="Proteomes" id="UP000558488">
    <property type="component" value="Unassembled WGS sequence"/>
</dbReference>
<evidence type="ECO:0000256" key="1">
    <source>
        <dbReference type="SAM" id="MobiDB-lite"/>
    </source>
</evidence>
<feature type="region of interest" description="Disordered" evidence="1">
    <location>
        <begin position="68"/>
        <end position="214"/>
    </location>
</feature>
<dbReference type="AlphaFoldDB" id="A0A7J7W375"/>
<protein>
    <submittedName>
        <fullName evidence="2">Uncharacterized protein</fullName>
    </submittedName>
</protein>
<evidence type="ECO:0000313" key="2">
    <source>
        <dbReference type="EMBL" id="KAF6331879.1"/>
    </source>
</evidence>
<name>A0A7J7W375_PIPKU</name>
<evidence type="ECO:0000313" key="3">
    <source>
        <dbReference type="Proteomes" id="UP000558488"/>
    </source>
</evidence>
<keyword evidence="3" id="KW-1185">Reference proteome</keyword>
<reference evidence="2 3" key="1">
    <citation type="journal article" date="2020" name="Nature">
        <title>Six reference-quality genomes reveal evolution of bat adaptations.</title>
        <authorList>
            <person name="Jebb D."/>
            <person name="Huang Z."/>
            <person name="Pippel M."/>
            <person name="Hughes G.M."/>
            <person name="Lavrichenko K."/>
            <person name="Devanna P."/>
            <person name="Winkler S."/>
            <person name="Jermiin L.S."/>
            <person name="Skirmuntt E.C."/>
            <person name="Katzourakis A."/>
            <person name="Burkitt-Gray L."/>
            <person name="Ray D.A."/>
            <person name="Sullivan K.A.M."/>
            <person name="Roscito J.G."/>
            <person name="Kirilenko B.M."/>
            <person name="Davalos L.M."/>
            <person name="Corthals A.P."/>
            <person name="Power M.L."/>
            <person name="Jones G."/>
            <person name="Ransome R.D."/>
            <person name="Dechmann D.K.N."/>
            <person name="Locatelli A.G."/>
            <person name="Puechmaille S.J."/>
            <person name="Fedrigo O."/>
            <person name="Jarvis E.D."/>
            <person name="Hiller M."/>
            <person name="Vernes S.C."/>
            <person name="Myers E.W."/>
            <person name="Teeling E.C."/>
        </authorList>
    </citation>
    <scope>NUCLEOTIDE SEQUENCE [LARGE SCALE GENOMIC DNA]</scope>
    <source>
        <strain evidence="2">MPipKuh1</strain>
        <tissue evidence="2">Flight muscle</tissue>
    </source>
</reference>
<sequence>MASSGPGKPGPFSARRWSPLQKPIRFRRPPSWKLLNQQRRIAIRNSFLESPTFRKRFPVCDAYLQHQAPVNHTGPEDLQPQGAEPKGEKVEKSSNQGHQRVDEDPGPAYSNEASGEDLDEELEAWAPPEVQPPPSTSPVAGVEPGLAGEKPQPADMTEATAPLDEEPFLEPAQGPSSEEELPPETPAGPAPELLAETARPLPSGNVVPLPLIDF</sequence>
<accession>A0A7J7W375</accession>
<dbReference type="EMBL" id="JACAGB010000012">
    <property type="protein sequence ID" value="KAF6331879.1"/>
    <property type="molecule type" value="Genomic_DNA"/>
</dbReference>
<gene>
    <name evidence="2" type="ORF">mPipKuh1_008182</name>
</gene>
<comment type="caution">
    <text evidence="2">The sequence shown here is derived from an EMBL/GenBank/DDBJ whole genome shotgun (WGS) entry which is preliminary data.</text>
</comment>
<feature type="region of interest" description="Disordered" evidence="1">
    <location>
        <begin position="1"/>
        <end position="31"/>
    </location>
</feature>
<organism evidence="2 3">
    <name type="scientific">Pipistrellus kuhlii</name>
    <name type="common">Kuhl's pipistrelle</name>
    <dbReference type="NCBI Taxonomy" id="59472"/>
    <lineage>
        <taxon>Eukaryota</taxon>
        <taxon>Metazoa</taxon>
        <taxon>Chordata</taxon>
        <taxon>Craniata</taxon>
        <taxon>Vertebrata</taxon>
        <taxon>Euteleostomi</taxon>
        <taxon>Mammalia</taxon>
        <taxon>Eutheria</taxon>
        <taxon>Laurasiatheria</taxon>
        <taxon>Chiroptera</taxon>
        <taxon>Yangochiroptera</taxon>
        <taxon>Vespertilionidae</taxon>
        <taxon>Pipistrellus</taxon>
    </lineage>
</organism>
<proteinExistence type="predicted"/>
<feature type="compositionally biased region" description="Acidic residues" evidence="1">
    <location>
        <begin position="114"/>
        <end position="123"/>
    </location>
</feature>